<name>A8AX53_STRGC</name>
<dbReference type="SUPFAM" id="SSF51735">
    <property type="entry name" value="NAD(P)-binding Rossmann-fold domains"/>
    <property type="match status" value="1"/>
</dbReference>
<protein>
    <recommendedName>
        <fullName evidence="1">Ketopantoate reductase N-terminal domain-containing protein</fullName>
    </recommendedName>
</protein>
<dbReference type="RefSeq" id="WP_012000486.1">
    <property type="nucleotide sequence ID" value="NC_009785.1"/>
</dbReference>
<dbReference type="HOGENOM" id="CLU_055593_1_0_9"/>
<dbReference type="Pfam" id="PF02558">
    <property type="entry name" value="ApbA"/>
    <property type="match status" value="1"/>
</dbReference>
<accession>A8AX53</accession>
<feature type="domain" description="Ketopantoate reductase N-terminal" evidence="1">
    <location>
        <begin position="3"/>
        <end position="121"/>
    </location>
</feature>
<keyword evidence="3" id="KW-1185">Reference proteome</keyword>
<proteinExistence type="predicted"/>
<evidence type="ECO:0000313" key="3">
    <source>
        <dbReference type="Proteomes" id="UP000001131"/>
    </source>
</evidence>
<dbReference type="AlphaFoldDB" id="A8AX53"/>
<dbReference type="KEGG" id="sgo:SGO_1074"/>
<dbReference type="Proteomes" id="UP000001131">
    <property type="component" value="Chromosome"/>
</dbReference>
<evidence type="ECO:0000313" key="2">
    <source>
        <dbReference type="EMBL" id="ABV10581.1"/>
    </source>
</evidence>
<dbReference type="EMBL" id="CP000725">
    <property type="protein sequence ID" value="ABV10581.1"/>
    <property type="molecule type" value="Genomic_DNA"/>
</dbReference>
<evidence type="ECO:0000259" key="1">
    <source>
        <dbReference type="Pfam" id="PF02558"/>
    </source>
</evidence>
<organism evidence="2 3">
    <name type="scientific">Streptococcus gordonii (strain Challis / ATCC 35105 / BCRC 15272 / CH1 / DL1 / V288)</name>
    <dbReference type="NCBI Taxonomy" id="467705"/>
    <lineage>
        <taxon>Bacteria</taxon>
        <taxon>Bacillati</taxon>
        <taxon>Bacillota</taxon>
        <taxon>Bacilli</taxon>
        <taxon>Lactobacillales</taxon>
        <taxon>Streptococcaceae</taxon>
        <taxon>Streptococcus</taxon>
    </lineage>
</organism>
<sequence length="308" mass="35479">MKILIYGAGTIGMTYGWLLSQGHEVEVYVKERDLSHYQKGISLLIKDLRRHDKSYQLHHFAPNLVTNIVNHYDLILLTVNSSQIKQAAKELSTFQGKTRILIMQNNWDVTEKIFPYLDRESYSLAFPSSVGGGRKHGKVKAIIFRAPTLIDEDEYHNLNCGIFEKCHLSIKSMPDLANWLKIHCLQEAVMVGAIAESGSFDAVLEDSQVIKKMILAWREGILLCEKYGISKKAYKPTKYLFLPLCLLIPVVKLFLKQPLTQEMIRGHLASGYQEWADQYREILETGKTIHFPMPIWQSYQPFIENYKK</sequence>
<dbReference type="eggNOG" id="COG1893">
    <property type="taxonomic scope" value="Bacteria"/>
</dbReference>
<gene>
    <name evidence="2" type="ordered locus">SGO_1074</name>
</gene>
<dbReference type="STRING" id="467705.SGO_1074"/>
<reference evidence="2 3" key="1">
    <citation type="journal article" date="2007" name="J. Bacteriol.">
        <title>Genome-wide transcriptional changes in Streptococcus gordonii in response to competence signaling peptide.</title>
        <authorList>
            <person name="Vickerman M.M."/>
            <person name="Iobst S."/>
            <person name="Jesionowski A.M."/>
            <person name="Gill S.R."/>
        </authorList>
    </citation>
    <scope>NUCLEOTIDE SEQUENCE [LARGE SCALE GENOMIC DNA]</scope>
    <source>
        <strain evidence="3">Challis / ATCC 35105 / BCRC 15272 / CH1 / DL1 / V288</strain>
    </source>
</reference>
<dbReference type="InterPro" id="IPR013332">
    <property type="entry name" value="KPR_N"/>
</dbReference>
<dbReference type="InterPro" id="IPR036291">
    <property type="entry name" value="NAD(P)-bd_dom_sf"/>
</dbReference>
<dbReference type="Gene3D" id="3.40.50.720">
    <property type="entry name" value="NAD(P)-binding Rossmann-like Domain"/>
    <property type="match status" value="1"/>
</dbReference>